<dbReference type="EMBL" id="VUJX02000007">
    <property type="protein sequence ID" value="KAL0933942.1"/>
    <property type="molecule type" value="Genomic_DNA"/>
</dbReference>
<name>A0ACC3YQ19_COLTU</name>
<comment type="caution">
    <text evidence="1">The sequence shown here is derived from an EMBL/GenBank/DDBJ whole genome shotgun (WGS) entry which is preliminary data.</text>
</comment>
<evidence type="ECO:0000313" key="1">
    <source>
        <dbReference type="EMBL" id="KAL0933942.1"/>
    </source>
</evidence>
<proteinExistence type="predicted"/>
<accession>A0ACC3YQ19</accession>
<dbReference type="Proteomes" id="UP000805649">
    <property type="component" value="Unassembled WGS sequence"/>
</dbReference>
<gene>
    <name evidence="1" type="ORF">CTRU02_210741</name>
</gene>
<protein>
    <submittedName>
        <fullName evidence="1">Feruloyl esterase b</fullName>
    </submittedName>
</protein>
<reference evidence="1 2" key="1">
    <citation type="journal article" date="2020" name="Phytopathology">
        <title>Genome Sequence Resources of Colletotrichum truncatum, C. plurivorum, C. musicola, and C. sojae: Four Species Pathogenic to Soybean (Glycine max).</title>
        <authorList>
            <person name="Rogerio F."/>
            <person name="Boufleur T.R."/>
            <person name="Ciampi-Guillardi M."/>
            <person name="Sukno S.A."/>
            <person name="Thon M.R."/>
            <person name="Massola Junior N.S."/>
            <person name="Baroncelli R."/>
        </authorList>
    </citation>
    <scope>NUCLEOTIDE SEQUENCE [LARGE SCALE GENOMIC DNA]</scope>
    <source>
        <strain evidence="1 2">CMES1059</strain>
    </source>
</reference>
<evidence type="ECO:0000313" key="2">
    <source>
        <dbReference type="Proteomes" id="UP000805649"/>
    </source>
</evidence>
<organism evidence="1 2">
    <name type="scientific">Colletotrichum truncatum</name>
    <name type="common">Anthracnose fungus</name>
    <name type="synonym">Colletotrichum capsici</name>
    <dbReference type="NCBI Taxonomy" id="5467"/>
    <lineage>
        <taxon>Eukaryota</taxon>
        <taxon>Fungi</taxon>
        <taxon>Dikarya</taxon>
        <taxon>Ascomycota</taxon>
        <taxon>Pezizomycotina</taxon>
        <taxon>Sordariomycetes</taxon>
        <taxon>Hypocreomycetidae</taxon>
        <taxon>Glomerellales</taxon>
        <taxon>Glomerellaceae</taxon>
        <taxon>Colletotrichum</taxon>
        <taxon>Colletotrichum truncatum species complex</taxon>
    </lineage>
</organism>
<sequence>MSYPVISLSACADANISVPILPGAEILSLSAIPVLNYTQTASQDYNYNHPTIKAENLDFCNVTITYTHPGQEDTLGVETWLPFNNWNGRIQSVGGGGWIAGRFFLSYQAMTGAVAEGYVTSSIDAGLQDRAGQTAFVPDEWAMVSEGNVDLYKLQNFGSVALHDQSIIVKALTESFYGQKHEYAYWSGCSQGGRQGLMLAQRFPDAYDGIAAAAPAIYWNEFFSASIWAQILMNDREEFPPGCEFDFITAAAIAECDPLDGLVDGLISDESLCKFDPTALVGKQFNCSDTGKVTVLSETAAVVAKAAWEGPRTQEGNLLWYGPNMDARISGDASGGAQTSDLGYAQTLCQNGSCQGSPVGFGDKWIPLFVQKNSSASWTDITPGNFSKLFKRAQQEFNSIIGTTDADLTEFRAAGGKLITYHGAADGLIPFKQTVHYYKEVLQIDPDAQDFYRFFEVPGLGHCAGGVGAQPTATWDALVAWVEKGQAPDSLPVDYTNPQGQNEERLLCPYPLQPRLSGAAGRNGTEDRQWQCLKA</sequence>
<keyword evidence="2" id="KW-1185">Reference proteome</keyword>